<name>A0A212Q043_9CHLR</name>
<accession>A0A212Q043</accession>
<organism evidence="2 3">
    <name type="scientific">Thermoflexus hugenholtzii JAD2</name>
    <dbReference type="NCBI Taxonomy" id="877466"/>
    <lineage>
        <taxon>Bacteria</taxon>
        <taxon>Bacillati</taxon>
        <taxon>Chloroflexota</taxon>
        <taxon>Thermoflexia</taxon>
        <taxon>Thermoflexales</taxon>
        <taxon>Thermoflexaceae</taxon>
        <taxon>Thermoflexus</taxon>
    </lineage>
</organism>
<dbReference type="GO" id="GO:0016116">
    <property type="term" value="P:carotenoid metabolic process"/>
    <property type="evidence" value="ECO:0007669"/>
    <property type="project" value="InterPro"/>
</dbReference>
<feature type="domain" description="Amine oxidase" evidence="1">
    <location>
        <begin position="10"/>
        <end position="490"/>
    </location>
</feature>
<sequence>MRVVVIGAGIGGLTTAAILAHDGLEVEVLEAHTDPGGCAATFSYRGFRFDAGATLAGGFAPGMPMAILGERLGISWGIHPEALAMQVHLPDGTTISRWTDRERWRIERRAHFGAAGEPFWAWQEQTAQALWDLAREGFPWPPQDAGEGWRLFRRATAWLRRHPGMWSSIVQDAFRPVAARLPEGERLRLFVDAQLMISAQAPAARANALYGAVALDLPHTGVGSMPGGIGAIAERLVEAVRRAGGRVRFGQEVQRVRRSGPRAFRVETGAGEGMEADVVIFNLPPSNAAALLGEEAPPILRRLPEAPPDGWGAFMVYLGVPEDRIPPNLPLHHQILTEEGLAEGGMIFLTLSPSWDPTRAPPGFRSITLSTHTALAPWWEALARSPQAYAARKAELTARVLRAARRLLPDLPASEAEWPEGWVLRTATPVTFHQFTRRARGWVAGFPQTSLWRYIGPRLAPGLWLVGDAIFPGPSIPAVALGAMRVAQQVQREAARARRWLLWGRPLPSSSSLSGGSIR</sequence>
<dbReference type="InterPro" id="IPR002937">
    <property type="entry name" value="Amino_oxidase"/>
</dbReference>
<evidence type="ECO:0000259" key="1">
    <source>
        <dbReference type="Pfam" id="PF01593"/>
    </source>
</evidence>
<dbReference type="InterPro" id="IPR045892">
    <property type="entry name" value="CrtISO-like"/>
</dbReference>
<keyword evidence="3" id="KW-1185">Reference proteome</keyword>
<dbReference type="Proteomes" id="UP000197025">
    <property type="component" value="Unassembled WGS sequence"/>
</dbReference>
<evidence type="ECO:0000313" key="2">
    <source>
        <dbReference type="EMBL" id="SNB52650.1"/>
    </source>
</evidence>
<dbReference type="Pfam" id="PF01593">
    <property type="entry name" value="Amino_oxidase"/>
    <property type="match status" value="1"/>
</dbReference>
<dbReference type="EMBL" id="FYEK01000003">
    <property type="protein sequence ID" value="SNB52650.1"/>
    <property type="molecule type" value="Genomic_DNA"/>
</dbReference>
<proteinExistence type="predicted"/>
<dbReference type="PANTHER" id="PTHR46313:SF3">
    <property type="entry name" value="PROLYCOPENE ISOMERASE, CHLOROPLASTIC"/>
    <property type="match status" value="1"/>
</dbReference>
<dbReference type="Gene3D" id="3.50.50.60">
    <property type="entry name" value="FAD/NAD(P)-binding domain"/>
    <property type="match status" value="2"/>
</dbReference>
<reference evidence="3" key="1">
    <citation type="submission" date="2017-06" db="EMBL/GenBank/DDBJ databases">
        <authorList>
            <person name="Varghese N."/>
            <person name="Submissions S."/>
        </authorList>
    </citation>
    <scope>NUCLEOTIDE SEQUENCE [LARGE SCALE GENOMIC DNA]</scope>
    <source>
        <strain evidence="3">JAD2</strain>
    </source>
</reference>
<protein>
    <submittedName>
        <fullName evidence="2">C-3',4' desaturase CrtD</fullName>
    </submittedName>
</protein>
<dbReference type="AlphaFoldDB" id="A0A212Q043"/>
<dbReference type="InterPro" id="IPR036188">
    <property type="entry name" value="FAD/NAD-bd_sf"/>
</dbReference>
<dbReference type="InParanoid" id="A0A212Q043"/>
<dbReference type="OrthoDB" id="9789960at2"/>
<dbReference type="PANTHER" id="PTHR46313">
    <property type="match status" value="1"/>
</dbReference>
<dbReference type="GO" id="GO:0016491">
    <property type="term" value="F:oxidoreductase activity"/>
    <property type="evidence" value="ECO:0007669"/>
    <property type="project" value="InterPro"/>
</dbReference>
<gene>
    <name evidence="2" type="ORF">SAMN02746019_00023600</name>
</gene>
<evidence type="ECO:0000313" key="3">
    <source>
        <dbReference type="Proteomes" id="UP000197025"/>
    </source>
</evidence>
<dbReference type="SUPFAM" id="SSF51905">
    <property type="entry name" value="FAD/NAD(P)-binding domain"/>
    <property type="match status" value="1"/>
</dbReference>
<dbReference type="RefSeq" id="WP_088570127.1">
    <property type="nucleotide sequence ID" value="NZ_FYEK01000003.1"/>
</dbReference>